<dbReference type="Gene3D" id="1.10.10.10">
    <property type="entry name" value="Winged helix-like DNA-binding domain superfamily/Winged helix DNA-binding domain"/>
    <property type="match status" value="1"/>
</dbReference>
<proteinExistence type="inferred from homology"/>
<keyword evidence="4" id="KW-0804">Transcription</keyword>
<dbReference type="Proteomes" id="UP000037392">
    <property type="component" value="Unassembled WGS sequence"/>
</dbReference>
<keyword evidence="3" id="KW-0238">DNA-binding</keyword>
<evidence type="ECO:0000256" key="4">
    <source>
        <dbReference type="ARBA" id="ARBA00023163"/>
    </source>
</evidence>
<evidence type="ECO:0000259" key="5">
    <source>
        <dbReference type="PROSITE" id="PS50931"/>
    </source>
</evidence>
<comment type="similarity">
    <text evidence="1">Belongs to the LysR transcriptional regulatory family.</text>
</comment>
<accession>A0A0J9C0J5</accession>
<dbReference type="EMBL" id="ADLK01000025">
    <property type="protein sequence ID" value="KMW17901.1"/>
    <property type="molecule type" value="Genomic_DNA"/>
</dbReference>
<evidence type="ECO:0000313" key="6">
    <source>
        <dbReference type="EMBL" id="KMW17901.1"/>
    </source>
</evidence>
<dbReference type="Pfam" id="PF00126">
    <property type="entry name" value="HTH_1"/>
    <property type="match status" value="1"/>
</dbReference>
<evidence type="ECO:0000256" key="3">
    <source>
        <dbReference type="ARBA" id="ARBA00023125"/>
    </source>
</evidence>
<dbReference type="GeneID" id="93165603"/>
<feature type="domain" description="HTH lysR-type" evidence="5">
    <location>
        <begin position="1"/>
        <end position="56"/>
    </location>
</feature>
<dbReference type="PANTHER" id="PTHR30126">
    <property type="entry name" value="HTH-TYPE TRANSCRIPTIONAL REGULATOR"/>
    <property type="match status" value="1"/>
</dbReference>
<dbReference type="GO" id="GO:0003700">
    <property type="term" value="F:DNA-binding transcription factor activity"/>
    <property type="evidence" value="ECO:0007669"/>
    <property type="project" value="InterPro"/>
</dbReference>
<protein>
    <recommendedName>
        <fullName evidence="5">HTH lysR-type domain-containing protein</fullName>
    </recommendedName>
</protein>
<evidence type="ECO:0000256" key="2">
    <source>
        <dbReference type="ARBA" id="ARBA00023015"/>
    </source>
</evidence>
<dbReference type="InterPro" id="IPR005119">
    <property type="entry name" value="LysR_subst-bd"/>
</dbReference>
<dbReference type="PROSITE" id="PS50931">
    <property type="entry name" value="HTH_LYSR"/>
    <property type="match status" value="1"/>
</dbReference>
<evidence type="ECO:0000313" key="7">
    <source>
        <dbReference type="Proteomes" id="UP000037392"/>
    </source>
</evidence>
<organism evidence="6 7">
    <name type="scientific">[Clostridium] citroniae WAL-19142</name>
    <dbReference type="NCBI Taxonomy" id="742734"/>
    <lineage>
        <taxon>Bacteria</taxon>
        <taxon>Bacillati</taxon>
        <taxon>Bacillota</taxon>
        <taxon>Clostridia</taxon>
        <taxon>Lachnospirales</taxon>
        <taxon>Lachnospiraceae</taxon>
        <taxon>Enterocloster</taxon>
    </lineage>
</organism>
<dbReference type="SUPFAM" id="SSF53850">
    <property type="entry name" value="Periplasmic binding protein-like II"/>
    <property type="match status" value="1"/>
</dbReference>
<dbReference type="AlphaFoldDB" id="A0A0J9C0J5"/>
<name>A0A0J9C0J5_9FIRM</name>
<dbReference type="PANTHER" id="PTHR30126:SF78">
    <property type="entry name" value="HTH LYSR-TYPE DOMAIN-CONTAINING PROTEIN"/>
    <property type="match status" value="1"/>
</dbReference>
<comment type="caution">
    <text evidence="6">The sequence shown here is derived from an EMBL/GenBank/DDBJ whole genome shotgun (WGS) entry which is preliminary data.</text>
</comment>
<dbReference type="Pfam" id="PF03466">
    <property type="entry name" value="LysR_substrate"/>
    <property type="match status" value="1"/>
</dbReference>
<dbReference type="InterPro" id="IPR036388">
    <property type="entry name" value="WH-like_DNA-bd_sf"/>
</dbReference>
<sequence>MTNGFKMFLLAAEELNFSRAAERAFVTQQCLSDHIKRLEEMYHVTLFQRKPRLQLTPEGHAMLRYLSRMQALEDSMINELCDISEGVRGTINFGVSSTRGGIIIPKLIPQFQKDFPNVDVQVQLNDTKRLELQLINNKLDIFLGVDTSQHVMFNRAGVCEDSLYLVISDTLLRTYFPDTYETRMSEFPKGADLSLFKEVPFVQGHNTSTTTYAISQFLMKYDIELKIPISASNFDILIELCQTGLYATITPCFHLIRLIQMNRMLPNEMKMHVFPIKNLNHKLNVEIITHRDAQPLLHMSTFVRMLKDFLIKENMEIERYLIRHSVSV</sequence>
<dbReference type="CDD" id="cd05466">
    <property type="entry name" value="PBP2_LTTR_substrate"/>
    <property type="match status" value="1"/>
</dbReference>
<dbReference type="RefSeq" id="WP_048930272.1">
    <property type="nucleotide sequence ID" value="NZ_KQ235879.1"/>
</dbReference>
<dbReference type="Gene3D" id="3.40.190.290">
    <property type="match status" value="1"/>
</dbReference>
<dbReference type="GO" id="GO:0000976">
    <property type="term" value="F:transcription cis-regulatory region binding"/>
    <property type="evidence" value="ECO:0007669"/>
    <property type="project" value="TreeGrafter"/>
</dbReference>
<gene>
    <name evidence="6" type="ORF">HMPREF9470_03382</name>
</gene>
<dbReference type="PATRIC" id="fig|742734.4.peg.3624"/>
<dbReference type="SUPFAM" id="SSF46785">
    <property type="entry name" value="Winged helix' DNA-binding domain"/>
    <property type="match status" value="1"/>
</dbReference>
<dbReference type="InterPro" id="IPR036390">
    <property type="entry name" value="WH_DNA-bd_sf"/>
</dbReference>
<dbReference type="PRINTS" id="PR00039">
    <property type="entry name" value="HTHLYSR"/>
</dbReference>
<evidence type="ECO:0000256" key="1">
    <source>
        <dbReference type="ARBA" id="ARBA00009437"/>
    </source>
</evidence>
<reference evidence="6 7" key="1">
    <citation type="submission" date="2011-04" db="EMBL/GenBank/DDBJ databases">
        <title>The Genome Sequence of Clostridium citroniae WAL-19142.</title>
        <authorList>
            <consortium name="The Broad Institute Genome Sequencing Platform"/>
            <person name="Earl A."/>
            <person name="Ward D."/>
            <person name="Feldgarden M."/>
            <person name="Gevers D."/>
            <person name="Warren Y.A."/>
            <person name="Tyrrell K.L."/>
            <person name="Citron D.M."/>
            <person name="Goldstein E.J."/>
            <person name="Daigneault M."/>
            <person name="Allen-Vercoe E."/>
            <person name="Young S.K."/>
            <person name="Zeng Q."/>
            <person name="Gargeya S."/>
            <person name="Fitzgerald M."/>
            <person name="Haas B."/>
            <person name="Abouelleil A."/>
            <person name="Alvarado L."/>
            <person name="Arachchi H.M."/>
            <person name="Berlin A."/>
            <person name="Brown A."/>
            <person name="Chapman S.B."/>
            <person name="Chen Z."/>
            <person name="Dunbar C."/>
            <person name="Freedman E."/>
            <person name="Gearin G."/>
            <person name="Gellesch M."/>
            <person name="Goldberg J."/>
            <person name="Griggs A."/>
            <person name="Gujja S."/>
            <person name="Heilman E.R."/>
            <person name="Heiman D."/>
            <person name="Howarth C."/>
            <person name="Larson L."/>
            <person name="Lui A."/>
            <person name="MacDonald P.J."/>
            <person name="Mehta T."/>
            <person name="Montmayeur A."/>
            <person name="Murphy C."/>
            <person name="Neiman D."/>
            <person name="Pearson M."/>
            <person name="Priest M."/>
            <person name="Roberts A."/>
            <person name="Saif S."/>
            <person name="Shea T."/>
            <person name="Shenoy N."/>
            <person name="Sisk P."/>
            <person name="Stolte C."/>
            <person name="Sykes S."/>
            <person name="White J."/>
            <person name="Yandava C."/>
            <person name="Wortman J."/>
            <person name="Nusbaum C."/>
            <person name="Birren B."/>
        </authorList>
    </citation>
    <scope>NUCLEOTIDE SEQUENCE [LARGE SCALE GENOMIC DNA]</scope>
    <source>
        <strain evidence="6 7">WAL-19142</strain>
    </source>
</reference>
<dbReference type="InterPro" id="IPR000847">
    <property type="entry name" value="LysR_HTH_N"/>
</dbReference>
<dbReference type="OrthoDB" id="9803735at2"/>
<keyword evidence="2" id="KW-0805">Transcription regulation</keyword>